<proteinExistence type="predicted"/>
<dbReference type="EMBL" id="MNCJ02000319">
    <property type="protein sequence ID" value="KAF5810943.1"/>
    <property type="molecule type" value="Genomic_DNA"/>
</dbReference>
<keyword evidence="2" id="KW-1185">Reference proteome</keyword>
<reference evidence="1" key="2">
    <citation type="submission" date="2020-06" db="EMBL/GenBank/DDBJ databases">
        <title>Helianthus annuus Genome sequencing and assembly Release 2.</title>
        <authorList>
            <person name="Gouzy J."/>
            <person name="Langlade N."/>
            <person name="Munos S."/>
        </authorList>
    </citation>
    <scope>NUCLEOTIDE SEQUENCE</scope>
    <source>
        <tissue evidence="1">Leaves</tissue>
    </source>
</reference>
<sequence length="51" mass="6009">MSKPHGLSRSEFDAYSLRWAKRSISRIQDSVPSHFEIRAHREGLLTTIQRR</sequence>
<evidence type="ECO:0000313" key="2">
    <source>
        <dbReference type="Proteomes" id="UP000215914"/>
    </source>
</evidence>
<comment type="caution">
    <text evidence="1">The sequence shown here is derived from an EMBL/GenBank/DDBJ whole genome shotgun (WGS) entry which is preliminary data.</text>
</comment>
<dbReference type="AlphaFoldDB" id="A0A9K3J8Z9"/>
<gene>
    <name evidence="1" type="ORF">HanXRQr2_Chr04g0175591</name>
</gene>
<organism evidence="1 2">
    <name type="scientific">Helianthus annuus</name>
    <name type="common">Common sunflower</name>
    <dbReference type="NCBI Taxonomy" id="4232"/>
    <lineage>
        <taxon>Eukaryota</taxon>
        <taxon>Viridiplantae</taxon>
        <taxon>Streptophyta</taxon>
        <taxon>Embryophyta</taxon>
        <taxon>Tracheophyta</taxon>
        <taxon>Spermatophyta</taxon>
        <taxon>Magnoliopsida</taxon>
        <taxon>eudicotyledons</taxon>
        <taxon>Gunneridae</taxon>
        <taxon>Pentapetalae</taxon>
        <taxon>asterids</taxon>
        <taxon>campanulids</taxon>
        <taxon>Asterales</taxon>
        <taxon>Asteraceae</taxon>
        <taxon>Asteroideae</taxon>
        <taxon>Heliantheae alliance</taxon>
        <taxon>Heliantheae</taxon>
        <taxon>Helianthus</taxon>
    </lineage>
</organism>
<dbReference type="Gramene" id="mRNA:HanXRQr2_Chr04g0175591">
    <property type="protein sequence ID" value="mRNA:HanXRQr2_Chr04g0175591"/>
    <property type="gene ID" value="HanXRQr2_Chr04g0175591"/>
</dbReference>
<dbReference type="Proteomes" id="UP000215914">
    <property type="component" value="Unassembled WGS sequence"/>
</dbReference>
<reference evidence="1" key="1">
    <citation type="journal article" date="2017" name="Nature">
        <title>The sunflower genome provides insights into oil metabolism, flowering and Asterid evolution.</title>
        <authorList>
            <person name="Badouin H."/>
            <person name="Gouzy J."/>
            <person name="Grassa C.J."/>
            <person name="Murat F."/>
            <person name="Staton S.E."/>
            <person name="Cottret L."/>
            <person name="Lelandais-Briere C."/>
            <person name="Owens G.L."/>
            <person name="Carrere S."/>
            <person name="Mayjonade B."/>
            <person name="Legrand L."/>
            <person name="Gill N."/>
            <person name="Kane N.C."/>
            <person name="Bowers J.E."/>
            <person name="Hubner S."/>
            <person name="Bellec A."/>
            <person name="Berard A."/>
            <person name="Berges H."/>
            <person name="Blanchet N."/>
            <person name="Boniface M.C."/>
            <person name="Brunel D."/>
            <person name="Catrice O."/>
            <person name="Chaidir N."/>
            <person name="Claudel C."/>
            <person name="Donnadieu C."/>
            <person name="Faraut T."/>
            <person name="Fievet G."/>
            <person name="Helmstetter N."/>
            <person name="King M."/>
            <person name="Knapp S.J."/>
            <person name="Lai Z."/>
            <person name="Le Paslier M.C."/>
            <person name="Lippi Y."/>
            <person name="Lorenzon L."/>
            <person name="Mandel J.R."/>
            <person name="Marage G."/>
            <person name="Marchand G."/>
            <person name="Marquand E."/>
            <person name="Bret-Mestries E."/>
            <person name="Morien E."/>
            <person name="Nambeesan S."/>
            <person name="Nguyen T."/>
            <person name="Pegot-Espagnet P."/>
            <person name="Pouilly N."/>
            <person name="Raftis F."/>
            <person name="Sallet E."/>
            <person name="Schiex T."/>
            <person name="Thomas J."/>
            <person name="Vandecasteele C."/>
            <person name="Vares D."/>
            <person name="Vear F."/>
            <person name="Vautrin S."/>
            <person name="Crespi M."/>
            <person name="Mangin B."/>
            <person name="Burke J.M."/>
            <person name="Salse J."/>
            <person name="Munos S."/>
            <person name="Vincourt P."/>
            <person name="Rieseberg L.H."/>
            <person name="Langlade N.B."/>
        </authorList>
    </citation>
    <scope>NUCLEOTIDE SEQUENCE</scope>
    <source>
        <tissue evidence="1">Leaves</tissue>
    </source>
</reference>
<accession>A0A9K3J8Z9</accession>
<protein>
    <submittedName>
        <fullName evidence="1">Uncharacterized protein</fullName>
    </submittedName>
</protein>
<evidence type="ECO:0000313" key="1">
    <source>
        <dbReference type="EMBL" id="KAF5810943.1"/>
    </source>
</evidence>
<name>A0A9K3J8Z9_HELAN</name>